<evidence type="ECO:0000313" key="1">
    <source>
        <dbReference type="EMBL" id="KAF2263502.1"/>
    </source>
</evidence>
<keyword evidence="2" id="KW-1185">Reference proteome</keyword>
<dbReference type="EMBL" id="ML986625">
    <property type="protein sequence ID" value="KAF2263502.1"/>
    <property type="molecule type" value="Genomic_DNA"/>
</dbReference>
<comment type="caution">
    <text evidence="1">The sequence shown here is derived from an EMBL/GenBank/DDBJ whole genome shotgun (WGS) entry which is preliminary data.</text>
</comment>
<dbReference type="AlphaFoldDB" id="A0A9P4N2L6"/>
<dbReference type="OrthoDB" id="3750348at2759"/>
<evidence type="ECO:0000313" key="2">
    <source>
        <dbReference type="Proteomes" id="UP000800093"/>
    </source>
</evidence>
<sequence length="247" mass="29273">MSAKYPAPINYTLMWPHLESPSNSTFTLHQLDMCNCPQQKQSHIYTRYVCQGPDVQYARKENDLWLLCEPWGQFNILRPASREELRRRPSASIVRVNRYQAYATQKWLSRLSHLAQTNITNLSLICDVFEEDCRDLDALRSYASFSRFILGNLPRCRTLHTIHWNPSLPLRPLCMLFQREGMQILVKQEVTDDKYKFELCDAWTFYTYTGAYGHEDNPAGKRLYHRFHREKLDPEQILGDSKEMMKW</sequence>
<gene>
    <name evidence="1" type="ORF">CC78DRAFT_270936</name>
</gene>
<name>A0A9P4N2L6_9PLEO</name>
<organism evidence="1 2">
    <name type="scientific">Lojkania enalia</name>
    <dbReference type="NCBI Taxonomy" id="147567"/>
    <lineage>
        <taxon>Eukaryota</taxon>
        <taxon>Fungi</taxon>
        <taxon>Dikarya</taxon>
        <taxon>Ascomycota</taxon>
        <taxon>Pezizomycotina</taxon>
        <taxon>Dothideomycetes</taxon>
        <taxon>Pleosporomycetidae</taxon>
        <taxon>Pleosporales</taxon>
        <taxon>Pleosporales incertae sedis</taxon>
        <taxon>Lojkania</taxon>
    </lineage>
</organism>
<protein>
    <submittedName>
        <fullName evidence="1">Uncharacterized protein</fullName>
    </submittedName>
</protein>
<reference evidence="2" key="1">
    <citation type="journal article" date="2020" name="Stud. Mycol.">
        <title>101 Dothideomycetes genomes: A test case for predicting lifestyles and emergence of pathogens.</title>
        <authorList>
            <person name="Haridas S."/>
            <person name="Albert R."/>
            <person name="Binder M."/>
            <person name="Bloem J."/>
            <person name="LaButti K."/>
            <person name="Salamov A."/>
            <person name="Andreopoulos B."/>
            <person name="Baker S."/>
            <person name="Barry K."/>
            <person name="Bills G."/>
            <person name="Bluhm B."/>
            <person name="Cannon C."/>
            <person name="Castanera R."/>
            <person name="Culley D."/>
            <person name="Daum C."/>
            <person name="Ezra D."/>
            <person name="Gonzalez J."/>
            <person name="Henrissat B."/>
            <person name="Kuo A."/>
            <person name="Liang C."/>
            <person name="Lipzen A."/>
            <person name="Lutzoni F."/>
            <person name="Magnuson J."/>
            <person name="Mondo S."/>
            <person name="Nolan M."/>
            <person name="Ohm R."/>
            <person name="Pangilinan J."/>
            <person name="Park H.-J."/>
            <person name="Ramirez L."/>
            <person name="Alfaro M."/>
            <person name="Sun H."/>
            <person name="Tritt A."/>
            <person name="Yoshinaga Y."/>
            <person name="Zwiers L.-H."/>
            <person name="Turgeon B."/>
            <person name="Goodwin S."/>
            <person name="Spatafora J."/>
            <person name="Crous P."/>
            <person name="Grigoriev I."/>
        </authorList>
    </citation>
    <scope>NUCLEOTIDE SEQUENCE [LARGE SCALE GENOMIC DNA]</scope>
    <source>
        <strain evidence="2">CBS 304.66</strain>
    </source>
</reference>
<proteinExistence type="predicted"/>
<dbReference type="Proteomes" id="UP000800093">
    <property type="component" value="Unassembled WGS sequence"/>
</dbReference>
<accession>A0A9P4N2L6</accession>